<dbReference type="Gene3D" id="3.40.1460.10">
    <property type="entry name" value="Nuclease A inhibitor-like"/>
    <property type="match status" value="1"/>
</dbReference>
<dbReference type="Proteomes" id="UP001150907">
    <property type="component" value="Unassembled WGS sequence"/>
</dbReference>
<dbReference type="OrthoDB" id="5523371at2759"/>
<organism evidence="1 2">
    <name type="scientific">Coemansia thaxteri</name>
    <dbReference type="NCBI Taxonomy" id="2663907"/>
    <lineage>
        <taxon>Eukaryota</taxon>
        <taxon>Fungi</taxon>
        <taxon>Fungi incertae sedis</taxon>
        <taxon>Zoopagomycota</taxon>
        <taxon>Kickxellomycotina</taxon>
        <taxon>Kickxellomycetes</taxon>
        <taxon>Kickxellales</taxon>
        <taxon>Kickxellaceae</taxon>
        <taxon>Coemansia</taxon>
    </lineage>
</organism>
<comment type="caution">
    <text evidence="1">The sequence shown here is derived from an EMBL/GenBank/DDBJ whole genome shotgun (WGS) entry which is preliminary data.</text>
</comment>
<dbReference type="EMBL" id="JANBQF010000303">
    <property type="protein sequence ID" value="KAJ2002425.1"/>
    <property type="molecule type" value="Genomic_DNA"/>
</dbReference>
<protein>
    <submittedName>
        <fullName evidence="1">Uncharacterized protein</fullName>
    </submittedName>
</protein>
<name>A0A9W8EHG8_9FUNG</name>
<reference evidence="1" key="1">
    <citation type="submission" date="2022-07" db="EMBL/GenBank/DDBJ databases">
        <title>Phylogenomic reconstructions and comparative analyses of Kickxellomycotina fungi.</title>
        <authorList>
            <person name="Reynolds N.K."/>
            <person name="Stajich J.E."/>
            <person name="Barry K."/>
            <person name="Grigoriev I.V."/>
            <person name="Crous P."/>
            <person name="Smith M.E."/>
        </authorList>
    </citation>
    <scope>NUCLEOTIDE SEQUENCE</scope>
    <source>
        <strain evidence="1">IMI 214461</strain>
    </source>
</reference>
<sequence>MDYFEALKTSESTSPEFYAHSPVPVPKSNSVGDAIDYIKHTCDDLYFTSDSDEPVELYQLSAAGLHMLEADVDKLTLPSAKDFALFVAGSVTTAEEGFVAEKLPVSGFFARLCNQQVTERQKRLAMSLDRAFAKLTSTPGTGSAYYRIGFPPNIELYVVMLIDGQVVGIKTLSVET</sequence>
<evidence type="ECO:0000313" key="2">
    <source>
        <dbReference type="Proteomes" id="UP001150907"/>
    </source>
</evidence>
<proteinExistence type="predicted"/>
<gene>
    <name evidence="1" type="ORF">H4R26_003613</name>
</gene>
<dbReference type="AlphaFoldDB" id="A0A9W8EHG8"/>
<accession>A0A9W8EHG8</accession>
<keyword evidence="2" id="KW-1185">Reference proteome</keyword>
<dbReference type="InterPro" id="IPR012489">
    <property type="entry name" value="NucleaseA_inhib-like"/>
</dbReference>
<dbReference type="Pfam" id="PF07924">
    <property type="entry name" value="NuiA"/>
    <property type="match status" value="1"/>
</dbReference>
<evidence type="ECO:0000313" key="1">
    <source>
        <dbReference type="EMBL" id="KAJ2002425.1"/>
    </source>
</evidence>